<dbReference type="AlphaFoldDB" id="A0A517YLE5"/>
<organism evidence="3 4">
    <name type="scientific">Anatilimnocola aggregata</name>
    <dbReference type="NCBI Taxonomy" id="2528021"/>
    <lineage>
        <taxon>Bacteria</taxon>
        <taxon>Pseudomonadati</taxon>
        <taxon>Planctomycetota</taxon>
        <taxon>Planctomycetia</taxon>
        <taxon>Pirellulales</taxon>
        <taxon>Pirellulaceae</taxon>
        <taxon>Anatilimnocola</taxon>
    </lineage>
</organism>
<dbReference type="CDD" id="cd01130">
    <property type="entry name" value="VirB11-like_ATPase"/>
    <property type="match status" value="1"/>
</dbReference>
<dbReference type="EMBL" id="CP036274">
    <property type="protein sequence ID" value="QDU31034.1"/>
    <property type="molecule type" value="Genomic_DNA"/>
</dbReference>
<sequence length="474" mass="52207">MFLKSTRHTGEKSGVIPAEPILHVENAEADFQRIKTGIHRELLDSLDLSRIAGLTEEELREDIRHLAEGMLRARSRKLPAIDEDRLVEELIAESFGLGPLETYMQDPDVTDILVNGPSEVYVERLGRLQETNTVFADNDHLLQIIQRVAARVGRRIDEHSPMVDARLADGSRVNAIIPPLALGGPVLSIRRFGHRPLQINDVLVRGSVCPEIMAVLEAAIEGRINLMISGGTGSGKTTMLNILSRYIPANERLVTIEDSAELNLQRKHVVKLETRPKSPEGASEVTQRDLVRNALRMRPDRIILGEVRGGEALDMLQAMNTGHEGSLTTIHANDTRDALSRLEVMVSMSGFDLPVNVVRRYIASAITVVVHLARLKGGARRVMKVSEITALENGEYTVQDLFGFQQTGVDERGIARGHFYATGNKPNFARRLAETGIDLNERLFTARKLTADSAIGPMSSAEGAQALALQENLA</sequence>
<dbReference type="PANTHER" id="PTHR30486">
    <property type="entry name" value="TWITCHING MOTILITY PROTEIN PILT"/>
    <property type="match status" value="1"/>
</dbReference>
<evidence type="ECO:0000313" key="4">
    <source>
        <dbReference type="Proteomes" id="UP000315017"/>
    </source>
</evidence>
<dbReference type="Gene3D" id="3.30.450.380">
    <property type="match status" value="1"/>
</dbReference>
<dbReference type="InterPro" id="IPR050921">
    <property type="entry name" value="T4SS_GSP_E_ATPase"/>
</dbReference>
<gene>
    <name evidence="3" type="ORF">ETAA8_61870</name>
</gene>
<keyword evidence="4" id="KW-1185">Reference proteome</keyword>
<protein>
    <submittedName>
        <fullName evidence="3">Conjugal transfer protein</fullName>
    </submittedName>
</protein>
<feature type="domain" description="Bacterial type II secretion system protein E" evidence="2">
    <location>
        <begin position="96"/>
        <end position="375"/>
    </location>
</feature>
<dbReference type="InterPro" id="IPR001482">
    <property type="entry name" value="T2SS/T4SS_dom"/>
</dbReference>
<dbReference type="SUPFAM" id="SSF52540">
    <property type="entry name" value="P-loop containing nucleoside triphosphate hydrolases"/>
    <property type="match status" value="1"/>
</dbReference>
<dbReference type="InterPro" id="IPR027417">
    <property type="entry name" value="P-loop_NTPase"/>
</dbReference>
<dbReference type="Pfam" id="PF00437">
    <property type="entry name" value="T2SSE"/>
    <property type="match status" value="1"/>
</dbReference>
<comment type="similarity">
    <text evidence="1">Belongs to the GSP E family.</text>
</comment>
<accession>A0A517YLE5</accession>
<dbReference type="Gene3D" id="3.40.50.300">
    <property type="entry name" value="P-loop containing nucleotide triphosphate hydrolases"/>
    <property type="match status" value="1"/>
</dbReference>
<evidence type="ECO:0000259" key="2">
    <source>
        <dbReference type="Pfam" id="PF00437"/>
    </source>
</evidence>
<evidence type="ECO:0000313" key="3">
    <source>
        <dbReference type="EMBL" id="QDU31034.1"/>
    </source>
</evidence>
<dbReference type="PANTHER" id="PTHR30486:SF15">
    <property type="entry name" value="TYPE II_IV SECRETION SYSTEM ATPASE"/>
    <property type="match status" value="1"/>
</dbReference>
<dbReference type="Proteomes" id="UP000315017">
    <property type="component" value="Chromosome"/>
</dbReference>
<dbReference type="RefSeq" id="WP_145097495.1">
    <property type="nucleotide sequence ID" value="NZ_CP036274.1"/>
</dbReference>
<dbReference type="OrthoDB" id="9810761at2"/>
<dbReference type="KEGG" id="aagg:ETAA8_61870"/>
<reference evidence="3 4" key="1">
    <citation type="submission" date="2019-02" db="EMBL/GenBank/DDBJ databases">
        <title>Deep-cultivation of Planctomycetes and their phenomic and genomic characterization uncovers novel biology.</title>
        <authorList>
            <person name="Wiegand S."/>
            <person name="Jogler M."/>
            <person name="Boedeker C."/>
            <person name="Pinto D."/>
            <person name="Vollmers J."/>
            <person name="Rivas-Marin E."/>
            <person name="Kohn T."/>
            <person name="Peeters S.H."/>
            <person name="Heuer A."/>
            <person name="Rast P."/>
            <person name="Oberbeckmann S."/>
            <person name="Bunk B."/>
            <person name="Jeske O."/>
            <person name="Meyerdierks A."/>
            <person name="Storesund J.E."/>
            <person name="Kallscheuer N."/>
            <person name="Luecker S."/>
            <person name="Lage O.M."/>
            <person name="Pohl T."/>
            <person name="Merkel B.J."/>
            <person name="Hornburger P."/>
            <person name="Mueller R.-W."/>
            <person name="Bruemmer F."/>
            <person name="Labrenz M."/>
            <person name="Spormann A.M."/>
            <person name="Op den Camp H."/>
            <person name="Overmann J."/>
            <person name="Amann R."/>
            <person name="Jetten M.S.M."/>
            <person name="Mascher T."/>
            <person name="Medema M.H."/>
            <person name="Devos D.P."/>
            <person name="Kaster A.-K."/>
            <person name="Ovreas L."/>
            <person name="Rohde M."/>
            <person name="Galperin M.Y."/>
            <person name="Jogler C."/>
        </authorList>
    </citation>
    <scope>NUCLEOTIDE SEQUENCE [LARGE SCALE GENOMIC DNA]</scope>
    <source>
        <strain evidence="3 4">ETA_A8</strain>
    </source>
</reference>
<dbReference type="GO" id="GO:0016887">
    <property type="term" value="F:ATP hydrolysis activity"/>
    <property type="evidence" value="ECO:0007669"/>
    <property type="project" value="InterPro"/>
</dbReference>
<proteinExistence type="inferred from homology"/>
<evidence type="ECO:0000256" key="1">
    <source>
        <dbReference type="ARBA" id="ARBA00006611"/>
    </source>
</evidence>
<name>A0A517YLE5_9BACT</name>